<dbReference type="OrthoDB" id="10475648at2759"/>
<organism evidence="1 2">
    <name type="scientific">Racocetra fulgida</name>
    <dbReference type="NCBI Taxonomy" id="60492"/>
    <lineage>
        <taxon>Eukaryota</taxon>
        <taxon>Fungi</taxon>
        <taxon>Fungi incertae sedis</taxon>
        <taxon>Mucoromycota</taxon>
        <taxon>Glomeromycotina</taxon>
        <taxon>Glomeromycetes</taxon>
        <taxon>Diversisporales</taxon>
        <taxon>Gigasporaceae</taxon>
        <taxon>Racocetra</taxon>
    </lineage>
</organism>
<proteinExistence type="predicted"/>
<accession>A0A9N9FJ45</accession>
<keyword evidence="2" id="KW-1185">Reference proteome</keyword>
<sequence>REFQKPSIILSDVLFEIDDCFIFQKLLQQANDEYKSDEVVKVEICCIGSKQYNTVASEVKRTLQYSKLELLIEAIEKCISQPWARSKSWNEFVEEVFKLVSCVQKYIKYLESVNENDSNIEIQAECFSQNVKECYNLLAAKMSKANNYEIILLDEYLPEKNM</sequence>
<evidence type="ECO:0000313" key="2">
    <source>
        <dbReference type="Proteomes" id="UP000789396"/>
    </source>
</evidence>
<dbReference type="AlphaFoldDB" id="A0A9N9FJ45"/>
<evidence type="ECO:0000313" key="1">
    <source>
        <dbReference type="EMBL" id="CAG8539893.1"/>
    </source>
</evidence>
<protein>
    <submittedName>
        <fullName evidence="1">5812_t:CDS:1</fullName>
    </submittedName>
</protein>
<dbReference type="Proteomes" id="UP000789396">
    <property type="component" value="Unassembled WGS sequence"/>
</dbReference>
<comment type="caution">
    <text evidence="1">The sequence shown here is derived from an EMBL/GenBank/DDBJ whole genome shotgun (WGS) entry which is preliminary data.</text>
</comment>
<feature type="non-terminal residue" evidence="1">
    <location>
        <position position="162"/>
    </location>
</feature>
<reference evidence="1" key="1">
    <citation type="submission" date="2021-06" db="EMBL/GenBank/DDBJ databases">
        <authorList>
            <person name="Kallberg Y."/>
            <person name="Tangrot J."/>
            <person name="Rosling A."/>
        </authorList>
    </citation>
    <scope>NUCLEOTIDE SEQUENCE</scope>
    <source>
        <strain evidence="1">IN212</strain>
    </source>
</reference>
<name>A0A9N9FJ45_9GLOM</name>
<dbReference type="EMBL" id="CAJVPZ010004028">
    <property type="protein sequence ID" value="CAG8539893.1"/>
    <property type="molecule type" value="Genomic_DNA"/>
</dbReference>
<gene>
    <name evidence="1" type="ORF">RFULGI_LOCUS4174</name>
</gene>